<evidence type="ECO:0000313" key="3">
    <source>
        <dbReference type="Proteomes" id="UP001642487"/>
    </source>
</evidence>
<dbReference type="Proteomes" id="UP001642487">
    <property type="component" value="Chromosome 1"/>
</dbReference>
<feature type="region of interest" description="Disordered" evidence="1">
    <location>
        <begin position="1"/>
        <end position="21"/>
    </location>
</feature>
<keyword evidence="3" id="KW-1185">Reference proteome</keyword>
<accession>A0ABP0XNJ4</accession>
<sequence>MADGEFEVDEEPVGKDEFGEEEVELEGDKWVFGGVKSEGDTWVEQLTWVVALSLDLDGILSVLICSNDGLDNHCVLIGSVEP</sequence>
<reference evidence="2 3" key="1">
    <citation type="submission" date="2024-03" db="EMBL/GenBank/DDBJ databases">
        <authorList>
            <person name="Gkanogiannis A."/>
            <person name="Becerra Lopez-Lavalle L."/>
        </authorList>
    </citation>
    <scope>NUCLEOTIDE SEQUENCE [LARGE SCALE GENOMIC DNA]</scope>
</reference>
<dbReference type="EMBL" id="OZ021735">
    <property type="protein sequence ID" value="CAK9309459.1"/>
    <property type="molecule type" value="Genomic_DNA"/>
</dbReference>
<gene>
    <name evidence="2" type="ORF">CITCOLO1_LOCUS1036</name>
</gene>
<name>A0ABP0XNJ4_9ROSI</name>
<proteinExistence type="predicted"/>
<organism evidence="2 3">
    <name type="scientific">Citrullus colocynthis</name>
    <name type="common">colocynth</name>
    <dbReference type="NCBI Taxonomy" id="252529"/>
    <lineage>
        <taxon>Eukaryota</taxon>
        <taxon>Viridiplantae</taxon>
        <taxon>Streptophyta</taxon>
        <taxon>Embryophyta</taxon>
        <taxon>Tracheophyta</taxon>
        <taxon>Spermatophyta</taxon>
        <taxon>Magnoliopsida</taxon>
        <taxon>eudicotyledons</taxon>
        <taxon>Gunneridae</taxon>
        <taxon>Pentapetalae</taxon>
        <taxon>rosids</taxon>
        <taxon>fabids</taxon>
        <taxon>Cucurbitales</taxon>
        <taxon>Cucurbitaceae</taxon>
        <taxon>Benincaseae</taxon>
        <taxon>Citrullus</taxon>
    </lineage>
</organism>
<feature type="compositionally biased region" description="Acidic residues" evidence="1">
    <location>
        <begin position="1"/>
        <end position="11"/>
    </location>
</feature>
<protein>
    <submittedName>
        <fullName evidence="2">Uncharacterized protein</fullName>
    </submittedName>
</protein>
<evidence type="ECO:0000256" key="1">
    <source>
        <dbReference type="SAM" id="MobiDB-lite"/>
    </source>
</evidence>
<evidence type="ECO:0000313" key="2">
    <source>
        <dbReference type="EMBL" id="CAK9309459.1"/>
    </source>
</evidence>